<comment type="similarity">
    <text evidence="2">Belongs to the SMC family. SMC4 subfamily.</text>
</comment>
<evidence type="ECO:0000256" key="11">
    <source>
        <dbReference type="PIRNR" id="PIRNR005719"/>
    </source>
</evidence>
<dbReference type="FunFam" id="3.40.50.300:FF:000585">
    <property type="entry name" value="Structural maintenance of chromosomes 4"/>
    <property type="match status" value="1"/>
</dbReference>
<dbReference type="FunFam" id="3.40.50.300:FF:000481">
    <property type="entry name" value="Structural maintenance of chromosomes 4"/>
    <property type="match status" value="1"/>
</dbReference>
<evidence type="ECO:0000256" key="9">
    <source>
        <dbReference type="ARBA" id="ARBA00023242"/>
    </source>
</evidence>
<evidence type="ECO:0000256" key="8">
    <source>
        <dbReference type="ARBA" id="ARBA00023067"/>
    </source>
</evidence>
<dbReference type="Gene3D" id="1.20.1060.20">
    <property type="match status" value="1"/>
</dbReference>
<dbReference type="PIRSF" id="PIRSF005719">
    <property type="entry name" value="SMC"/>
    <property type="match status" value="1"/>
</dbReference>
<keyword evidence="5" id="KW-0498">Mitosis</keyword>
<keyword evidence="7 12" id="KW-0175">Coiled coil</keyword>
<evidence type="ECO:0000256" key="3">
    <source>
        <dbReference type="ARBA" id="ARBA00022618"/>
    </source>
</evidence>
<dbReference type="GO" id="GO:0005634">
    <property type="term" value="C:nucleus"/>
    <property type="evidence" value="ECO:0007669"/>
    <property type="project" value="UniProtKB-SubCell"/>
</dbReference>
<dbReference type="PANTHER" id="PTHR18937:SF172">
    <property type="entry name" value="STRUCTURAL MAINTENANCE OF CHROMOSOMES PROTEIN"/>
    <property type="match status" value="1"/>
</dbReference>
<feature type="region of interest" description="Disordered" evidence="13">
    <location>
        <begin position="521"/>
        <end position="542"/>
    </location>
</feature>
<dbReference type="OMA" id="CPALDNM"/>
<keyword evidence="6" id="KW-0067">ATP-binding</keyword>
<dbReference type="GO" id="GO:0016887">
    <property type="term" value="F:ATP hydrolysis activity"/>
    <property type="evidence" value="ECO:0007669"/>
    <property type="project" value="InterPro"/>
</dbReference>
<feature type="coiled-coil region" evidence="12">
    <location>
        <begin position="265"/>
        <end position="302"/>
    </location>
</feature>
<gene>
    <name evidence="15" type="ORF">OCBIM_22008500mg</name>
</gene>
<evidence type="ECO:0000256" key="10">
    <source>
        <dbReference type="ARBA" id="ARBA00023306"/>
    </source>
</evidence>
<evidence type="ECO:0000256" key="2">
    <source>
        <dbReference type="ARBA" id="ARBA00006005"/>
    </source>
</evidence>
<feature type="coiled-coil region" evidence="12">
    <location>
        <begin position="332"/>
        <end position="387"/>
    </location>
</feature>
<dbReference type="SUPFAM" id="SSF52540">
    <property type="entry name" value="P-loop containing nucleoside triphosphate hydrolases"/>
    <property type="match status" value="1"/>
</dbReference>
<feature type="region of interest" description="Disordered" evidence="13">
    <location>
        <begin position="462"/>
        <end position="488"/>
    </location>
</feature>
<dbReference type="InterPro" id="IPR027417">
    <property type="entry name" value="P-loop_NTPase"/>
</dbReference>
<dbReference type="EMBL" id="KQ417506">
    <property type="protein sequence ID" value="KOF91579.1"/>
    <property type="molecule type" value="Genomic_DNA"/>
</dbReference>
<dbReference type="GO" id="GO:0007076">
    <property type="term" value="P:mitotic chromosome condensation"/>
    <property type="evidence" value="ECO:0007669"/>
    <property type="project" value="TreeGrafter"/>
</dbReference>
<dbReference type="Pfam" id="PF06470">
    <property type="entry name" value="SMC_hinge"/>
    <property type="match status" value="1"/>
</dbReference>
<evidence type="ECO:0000313" key="15">
    <source>
        <dbReference type="EMBL" id="KOF91579.1"/>
    </source>
</evidence>
<dbReference type="STRING" id="37653.A0A0L8HQW3"/>
<comment type="subcellular location">
    <subcellularLocation>
        <location evidence="1 11">Nucleus</location>
    </subcellularLocation>
</comment>
<dbReference type="SMART" id="SM00968">
    <property type="entry name" value="SMC_hinge"/>
    <property type="match status" value="1"/>
</dbReference>
<dbReference type="FunFam" id="3.30.70.1620:FF:000003">
    <property type="entry name" value="Structural maintenance of chromosomes 4"/>
    <property type="match status" value="1"/>
</dbReference>
<dbReference type="PANTHER" id="PTHR18937">
    <property type="entry name" value="STRUCTURAL MAINTENANCE OF CHROMOSOMES SMC FAMILY MEMBER"/>
    <property type="match status" value="1"/>
</dbReference>
<dbReference type="SUPFAM" id="SSF75553">
    <property type="entry name" value="Smc hinge domain"/>
    <property type="match status" value="1"/>
</dbReference>
<dbReference type="InterPro" id="IPR003395">
    <property type="entry name" value="RecF/RecN/SMC_N"/>
</dbReference>
<dbReference type="GO" id="GO:0005524">
    <property type="term" value="F:ATP binding"/>
    <property type="evidence" value="ECO:0007669"/>
    <property type="project" value="UniProtKB-KW"/>
</dbReference>
<dbReference type="Pfam" id="PF02463">
    <property type="entry name" value="SMC_N"/>
    <property type="match status" value="1"/>
</dbReference>
<evidence type="ECO:0000256" key="13">
    <source>
        <dbReference type="SAM" id="MobiDB-lite"/>
    </source>
</evidence>
<dbReference type="InterPro" id="IPR024704">
    <property type="entry name" value="SMC"/>
</dbReference>
<evidence type="ECO:0000259" key="14">
    <source>
        <dbReference type="SMART" id="SM00968"/>
    </source>
</evidence>
<keyword evidence="3" id="KW-0132">Cell division</keyword>
<dbReference type="InterPro" id="IPR036277">
    <property type="entry name" value="SMC_hinge_sf"/>
</dbReference>
<feature type="compositionally biased region" description="Basic and acidic residues" evidence="13">
    <location>
        <begin position="525"/>
        <end position="537"/>
    </location>
</feature>
<dbReference type="GO" id="GO:0051301">
    <property type="term" value="P:cell division"/>
    <property type="evidence" value="ECO:0007669"/>
    <property type="project" value="UniProtKB-KW"/>
</dbReference>
<evidence type="ECO:0000256" key="6">
    <source>
        <dbReference type="ARBA" id="ARBA00022840"/>
    </source>
</evidence>
<accession>A0A0L8HQW3</accession>
<keyword evidence="4" id="KW-0547">Nucleotide-binding</keyword>
<evidence type="ECO:0000256" key="7">
    <source>
        <dbReference type="ARBA" id="ARBA00023054"/>
    </source>
</evidence>
<feature type="region of interest" description="Disordered" evidence="13">
    <location>
        <begin position="1"/>
        <end position="32"/>
    </location>
</feature>
<evidence type="ECO:0000256" key="1">
    <source>
        <dbReference type="ARBA" id="ARBA00004123"/>
    </source>
</evidence>
<dbReference type="KEGG" id="obi:106869168"/>
<dbReference type="Gene3D" id="3.40.50.300">
    <property type="entry name" value="P-loop containing nucleotide triphosphate hydrolases"/>
    <property type="match status" value="2"/>
</dbReference>
<evidence type="ECO:0000256" key="12">
    <source>
        <dbReference type="SAM" id="Coils"/>
    </source>
</evidence>
<keyword evidence="10" id="KW-0131">Cell cycle</keyword>
<reference evidence="15" key="1">
    <citation type="submission" date="2015-07" db="EMBL/GenBank/DDBJ databases">
        <title>MeaNS - Measles Nucleotide Surveillance Program.</title>
        <authorList>
            <person name="Tran T."/>
            <person name="Druce J."/>
        </authorList>
    </citation>
    <scope>NUCLEOTIDE SEQUENCE</scope>
    <source>
        <strain evidence="15">UCB-OBI-ISO-001</strain>
        <tissue evidence="15">Gonad</tissue>
    </source>
</reference>
<dbReference type="GO" id="GO:0000796">
    <property type="term" value="C:condensin complex"/>
    <property type="evidence" value="ECO:0007669"/>
    <property type="project" value="TreeGrafter"/>
</dbReference>
<keyword evidence="8" id="KW-0226">DNA condensation</keyword>
<organism evidence="15">
    <name type="scientific">Octopus bimaculoides</name>
    <name type="common">California two-spotted octopus</name>
    <dbReference type="NCBI Taxonomy" id="37653"/>
    <lineage>
        <taxon>Eukaryota</taxon>
        <taxon>Metazoa</taxon>
        <taxon>Spiralia</taxon>
        <taxon>Lophotrochozoa</taxon>
        <taxon>Mollusca</taxon>
        <taxon>Cephalopoda</taxon>
        <taxon>Coleoidea</taxon>
        <taxon>Octopodiformes</taxon>
        <taxon>Octopoda</taxon>
        <taxon>Incirrata</taxon>
        <taxon>Octopodidae</taxon>
        <taxon>Octopus</taxon>
    </lineage>
</organism>
<feature type="domain" description="SMC hinge" evidence="14">
    <location>
        <begin position="604"/>
        <end position="720"/>
    </location>
</feature>
<name>A0A0L8HQW3_OCTBM</name>
<dbReference type="InterPro" id="IPR010935">
    <property type="entry name" value="SMC_hinge"/>
</dbReference>
<dbReference type="OrthoDB" id="5575062at2759"/>
<protein>
    <recommendedName>
        <fullName evidence="11">Structural maintenance of chromosomes protein</fullName>
    </recommendedName>
</protein>
<sequence>MVSKRRKPTAASASKEQEVDQENEMVNQDGAESVPLMTPVTHIFRPEDFGPVEVPPIIESVATYSQDGPRLIISHIENYFFKSYANTQIIGPFHKCFTSIVGPNGSGKSNVIDSMLFVFGYRANKIRSKKISVLIHNSQQYPNVGSCTVSVHFQKIIDTGPGDEDYEVVPDSKFVVSRVAFRDNSSHYMVDGKRKTYKEIAALLRGSGIDLDHNRFLILQGEVEQIAMMKPKAENEHSEGMLEFLEDIIGSSRFKEPIEIMSKRVETLNELRGEKLNRVKAVEKEKDNLEGAKNEAEEFLSTENSITHLNNKLYQIYLNDCTTNESKATASLKELQEKADEEFKKMKTVTAEKLACSKEYDKTYKEYEALVKESDELKEQFSKLESLDVKCREDMKHTKSKAPKIEKSITQELKKIGEFKSIPEEAEKVLVDLNKKLETLEAKKKEEVKKVQEVMKSLKTETKDLQEEKDKQEEQLLGMQKSVSESKSQYNVAQSELDIYLSNEQNEQSKLNELQRNLSKATSTLKDRQSQIKDMEQKLPTIQKNLEKSKKELEQATESEKNSSEQLRNARLKIEEMKRSMQSAKSKGRVLSTLMEQKRRGKLPGILGRLGDLGAIDSKFDCAISTACGALDNILVDTIDTARRCIEFLKANNAGSTTFICLEKMDKWKSYCNRKITTPESVPRLFDLVKIKDSTIAPAFYFALRDTLVAKDLDQATRIAYGKTRYKVVTLQGALIDISGTISGGGNTVLKGRMGSSVIEEIDPKELEKAEKALLKVTEETANYRQKKSKLESYILELEDSLKLNNICLQKYSMEVKALSEQEITLTQQIVVQKEKVKSAAPDKVEVDNLQKKVEKLKSIYEKDAKVVSKVEKEVQRLHKEIMDIGGNKLKAVQARVDAISNNIDQVTGQITKTTVGVTTSKRNLKKSQEKLESLEKEKEEMAKKLEALKKEFKDLEEKAKEVLSSHSEVKEKIENHEKILSDLKEKLGEIEKEETALSKENIDLQHKLEKYQDVVKTNQVKMKHWKKQLSQLALHAIGNKEPPPLETNDAEELARTNVEELKYEITVFEEKLSKMKPNLTAINEYKEKEAVYLERVAEMDRITDCRDQQKQMFEDLRKQRLDEFMTGFSTITNRLKEMYQMITLGGDAELELVDSLDPFSEGIVFSVRPPKKSWKNISNLSGGEKTLSSLALVFALHHFKPTPLYVMDEIDAALDFKNVSIVANYIKERTKNAQFIIISLRNNMFELADRLVGIYKTDNCTKSLAINPQKLSKTLLECDA</sequence>
<evidence type="ECO:0000256" key="4">
    <source>
        <dbReference type="ARBA" id="ARBA00022741"/>
    </source>
</evidence>
<keyword evidence="9 11" id="KW-0539">Nucleus</keyword>
<evidence type="ECO:0000256" key="5">
    <source>
        <dbReference type="ARBA" id="ARBA00022776"/>
    </source>
</evidence>
<feature type="coiled-coil region" evidence="12">
    <location>
        <begin position="890"/>
        <end position="1001"/>
    </location>
</feature>
<dbReference type="Gene3D" id="3.30.70.1620">
    <property type="match status" value="1"/>
</dbReference>
<feature type="compositionally biased region" description="Basic and acidic residues" evidence="13">
    <location>
        <begin position="462"/>
        <end position="474"/>
    </location>
</feature>
<proteinExistence type="inferred from homology"/>